<evidence type="ECO:0000313" key="4">
    <source>
        <dbReference type="EMBL" id="CRY74357.1"/>
    </source>
</evidence>
<dbReference type="InterPro" id="IPR036291">
    <property type="entry name" value="NAD(P)-bd_dom_sf"/>
</dbReference>
<evidence type="ECO:0000256" key="2">
    <source>
        <dbReference type="ARBA" id="ARBA00023002"/>
    </source>
</evidence>
<dbReference type="PRINTS" id="PR00081">
    <property type="entry name" value="GDHRDH"/>
</dbReference>
<dbReference type="Pfam" id="PF13561">
    <property type="entry name" value="adh_short_C2"/>
    <property type="match status" value="1"/>
</dbReference>
<dbReference type="PRINTS" id="PR00080">
    <property type="entry name" value="SDRFAMILY"/>
</dbReference>
<dbReference type="InterPro" id="IPR057326">
    <property type="entry name" value="KR_dom"/>
</dbReference>
<dbReference type="EC" id="1.1.1.100" evidence="4"/>
<proteinExistence type="inferred from homology"/>
<reference evidence="5" key="1">
    <citation type="submission" date="2015-03" db="EMBL/GenBank/DDBJ databases">
        <authorList>
            <consortium name="Pathogen Informatics"/>
        </authorList>
    </citation>
    <scope>NUCLEOTIDE SEQUENCE [LARGE SCALE GENOMIC DNA]</scope>
    <source>
        <strain evidence="5">NCTC11134</strain>
    </source>
</reference>
<dbReference type="NCBIfam" id="NF005559">
    <property type="entry name" value="PRK07231.1"/>
    <property type="match status" value="1"/>
</dbReference>
<evidence type="ECO:0000259" key="3">
    <source>
        <dbReference type="SMART" id="SM00822"/>
    </source>
</evidence>
<evidence type="ECO:0000313" key="5">
    <source>
        <dbReference type="Proteomes" id="UP000057820"/>
    </source>
</evidence>
<keyword evidence="2 4" id="KW-0560">Oxidoreductase</keyword>
<organism evidence="4 5">
    <name type="scientific">Nocardia farcinica</name>
    <dbReference type="NCBI Taxonomy" id="37329"/>
    <lineage>
        <taxon>Bacteria</taxon>
        <taxon>Bacillati</taxon>
        <taxon>Actinomycetota</taxon>
        <taxon>Actinomycetes</taxon>
        <taxon>Mycobacteriales</taxon>
        <taxon>Nocardiaceae</taxon>
        <taxon>Nocardia</taxon>
    </lineage>
</organism>
<dbReference type="InterPro" id="IPR002347">
    <property type="entry name" value="SDR_fam"/>
</dbReference>
<dbReference type="KEGG" id="nfr:ERS450000_00627"/>
<dbReference type="Proteomes" id="UP000057820">
    <property type="component" value="Chromosome 1"/>
</dbReference>
<comment type="similarity">
    <text evidence="1">Belongs to the short-chain dehydrogenases/reductases (SDR) family.</text>
</comment>
<dbReference type="AlphaFoldDB" id="A0A0H5NGN6"/>
<dbReference type="EMBL" id="LN868938">
    <property type="protein sequence ID" value="CRY74357.1"/>
    <property type="molecule type" value="Genomic_DNA"/>
</dbReference>
<evidence type="ECO:0000256" key="1">
    <source>
        <dbReference type="ARBA" id="ARBA00006484"/>
    </source>
</evidence>
<dbReference type="FunFam" id="3.40.50.720:FF:000084">
    <property type="entry name" value="Short-chain dehydrogenase reductase"/>
    <property type="match status" value="1"/>
</dbReference>
<gene>
    <name evidence="4" type="primary">fabG_3</name>
    <name evidence="4" type="ORF">ERS450000_00627</name>
</gene>
<dbReference type="SMART" id="SM00822">
    <property type="entry name" value="PKS_KR"/>
    <property type="match status" value="1"/>
</dbReference>
<dbReference type="GO" id="GO:0004316">
    <property type="term" value="F:3-oxoacyl-[acyl-carrier-protein] reductase (NADPH) activity"/>
    <property type="evidence" value="ECO:0007669"/>
    <property type="project" value="UniProtKB-EC"/>
</dbReference>
<sequence length="241" mass="24736">MTVALVTGGSRGIGRAIATRLAADGAAVVVNYRRNAAAASQVVTQIERAGGRALAVAADVADPPHLRGLFEATERTFGGLDVLVVNAGVAHFAPIAETTDADFDELFAVNTRATFHALREAANRLRDGGRIVVISSGAVATARPGSGAYAASKAAVDQLVRTAASELGPRGITVNSVLPGAIRTDALVTTRDPAALDQVAAQTPLRRIGEPDDIAAIVAFLTSPDARWITGQRIHAGGGLF</sequence>
<dbReference type="PANTHER" id="PTHR48107:SF7">
    <property type="entry name" value="RE15974P"/>
    <property type="match status" value="1"/>
</dbReference>
<dbReference type="InterPro" id="IPR020904">
    <property type="entry name" value="Sc_DH/Rdtase_CS"/>
</dbReference>
<dbReference type="Gene3D" id="3.40.50.720">
    <property type="entry name" value="NAD(P)-binding Rossmann-like Domain"/>
    <property type="match status" value="1"/>
</dbReference>
<dbReference type="RefSeq" id="WP_060590340.1">
    <property type="nucleotide sequence ID" value="NZ_CP031418.1"/>
</dbReference>
<accession>A0A0H5NGN6</accession>
<dbReference type="PANTHER" id="PTHR48107">
    <property type="entry name" value="NADPH-DEPENDENT ALDEHYDE REDUCTASE-LIKE PROTEIN, CHLOROPLASTIC-RELATED"/>
    <property type="match status" value="1"/>
</dbReference>
<feature type="domain" description="Ketoreductase" evidence="3">
    <location>
        <begin position="2"/>
        <end position="180"/>
    </location>
</feature>
<name>A0A0H5NGN6_NOCFR</name>
<dbReference type="SUPFAM" id="SSF51735">
    <property type="entry name" value="NAD(P)-binding Rossmann-fold domains"/>
    <property type="match status" value="1"/>
</dbReference>
<dbReference type="PROSITE" id="PS00061">
    <property type="entry name" value="ADH_SHORT"/>
    <property type="match status" value="1"/>
</dbReference>
<protein>
    <submittedName>
        <fullName evidence="4">3-oxoacyl-[acyl-carrier-protein] reductase FabG</fullName>
        <ecNumber evidence="4">1.1.1.100</ecNumber>
    </submittedName>
</protein>